<sequence>MSGPVLETLAVGDVVAEHRYLLTRDRLVRYAGASGDFNPIHYRDDVARSVGLPGVLAHGMLTMGAAASPAIEWLGSVGWVRDYQVRFTRPVPVDAETGAEVAIVATVGVLDAEARTARIDLTVTFAEQTVLGKSRLLVQFP</sequence>
<organism evidence="2 3">
    <name type="scientific">Leucobacter soli</name>
    <dbReference type="NCBI Taxonomy" id="2812850"/>
    <lineage>
        <taxon>Bacteria</taxon>
        <taxon>Bacillati</taxon>
        <taxon>Actinomycetota</taxon>
        <taxon>Actinomycetes</taxon>
        <taxon>Micrococcales</taxon>
        <taxon>Microbacteriaceae</taxon>
        <taxon>Leucobacter</taxon>
    </lineage>
</organism>
<evidence type="ECO:0000259" key="1">
    <source>
        <dbReference type="Pfam" id="PF01575"/>
    </source>
</evidence>
<dbReference type="PANTHER" id="PTHR43841:SF3">
    <property type="entry name" value="(3R)-HYDROXYACYL-ACP DEHYDRATASE SUBUNIT HADB"/>
    <property type="match status" value="1"/>
</dbReference>
<dbReference type="AlphaFoldDB" id="A0A916JV32"/>
<gene>
    <name evidence="2" type="ORF">LEUCIP111803_00796</name>
</gene>
<protein>
    <recommendedName>
        <fullName evidence="1">MaoC-like domain-containing protein</fullName>
    </recommendedName>
</protein>
<dbReference type="PANTHER" id="PTHR43841">
    <property type="entry name" value="3-HYDROXYACYL-THIOESTER DEHYDRATASE HTDX-RELATED"/>
    <property type="match status" value="1"/>
</dbReference>
<comment type="caution">
    <text evidence="2">The sequence shown here is derived from an EMBL/GenBank/DDBJ whole genome shotgun (WGS) entry which is preliminary data.</text>
</comment>
<dbReference type="RefSeq" id="WP_218114424.1">
    <property type="nucleotide sequence ID" value="NZ_CAJVAP010000007.1"/>
</dbReference>
<name>A0A916JV32_9MICO</name>
<proteinExistence type="predicted"/>
<dbReference type="EMBL" id="CAJVAP010000007">
    <property type="protein sequence ID" value="CAG7605101.1"/>
    <property type="molecule type" value="Genomic_DNA"/>
</dbReference>
<reference evidence="2" key="1">
    <citation type="submission" date="2021-06" db="EMBL/GenBank/DDBJ databases">
        <authorList>
            <person name="Criscuolo A."/>
        </authorList>
    </citation>
    <scope>NUCLEOTIDE SEQUENCE</scope>
    <source>
        <strain evidence="2">CIP111803</strain>
    </source>
</reference>
<keyword evidence="3" id="KW-1185">Reference proteome</keyword>
<dbReference type="Pfam" id="PF01575">
    <property type="entry name" value="MaoC_dehydratas"/>
    <property type="match status" value="1"/>
</dbReference>
<dbReference type="InterPro" id="IPR002539">
    <property type="entry name" value="MaoC-like_dom"/>
</dbReference>
<feature type="domain" description="MaoC-like" evidence="1">
    <location>
        <begin position="15"/>
        <end position="106"/>
    </location>
</feature>
<accession>A0A916JV32</accession>
<dbReference type="Proteomes" id="UP000693892">
    <property type="component" value="Unassembled WGS sequence"/>
</dbReference>
<evidence type="ECO:0000313" key="3">
    <source>
        <dbReference type="Proteomes" id="UP000693892"/>
    </source>
</evidence>
<evidence type="ECO:0000313" key="2">
    <source>
        <dbReference type="EMBL" id="CAG7605101.1"/>
    </source>
</evidence>